<feature type="region of interest" description="Disordered" evidence="5">
    <location>
        <begin position="362"/>
        <end position="407"/>
    </location>
</feature>
<feature type="domain" description="MutL C-terminal dimerisation" evidence="6">
    <location>
        <begin position="474"/>
        <end position="616"/>
    </location>
</feature>
<dbReference type="RefSeq" id="WP_057002801.1">
    <property type="nucleotide sequence ID" value="NZ_AZGA01000070.1"/>
</dbReference>
<dbReference type="AlphaFoldDB" id="A0A0R1XQI6"/>
<reference evidence="8 9" key="1">
    <citation type="journal article" date="2015" name="Genome Announc.">
        <title>Expanding the biotechnology potential of lactobacilli through comparative genomics of 213 strains and associated genera.</title>
        <authorList>
            <person name="Sun Z."/>
            <person name="Harris H.M."/>
            <person name="McCann A."/>
            <person name="Guo C."/>
            <person name="Argimon S."/>
            <person name="Zhang W."/>
            <person name="Yang X."/>
            <person name="Jeffery I.B."/>
            <person name="Cooney J.C."/>
            <person name="Kagawa T.F."/>
            <person name="Liu W."/>
            <person name="Song Y."/>
            <person name="Salvetti E."/>
            <person name="Wrobel A."/>
            <person name="Rasinkangas P."/>
            <person name="Parkhill J."/>
            <person name="Rea M.C."/>
            <person name="O'Sullivan O."/>
            <person name="Ritari J."/>
            <person name="Douillard F.P."/>
            <person name="Paul Ross R."/>
            <person name="Yang R."/>
            <person name="Briner A.E."/>
            <person name="Felis G.E."/>
            <person name="de Vos W.M."/>
            <person name="Barrangou R."/>
            <person name="Klaenhammer T.R."/>
            <person name="Caufield P.W."/>
            <person name="Cui Y."/>
            <person name="Zhang H."/>
            <person name="O'Toole P.W."/>
        </authorList>
    </citation>
    <scope>NUCLEOTIDE SEQUENCE [LARGE SCALE GENOMIC DNA]</scope>
    <source>
        <strain evidence="8 9">DSM 18527</strain>
    </source>
</reference>
<dbReference type="NCBIfam" id="NF000950">
    <property type="entry name" value="PRK00095.1-3"/>
    <property type="match status" value="1"/>
</dbReference>
<feature type="domain" description="DNA mismatch repair protein S5" evidence="7">
    <location>
        <begin position="208"/>
        <end position="326"/>
    </location>
</feature>
<dbReference type="SUPFAM" id="SSF118116">
    <property type="entry name" value="DNA mismatch repair protein MutL"/>
    <property type="match status" value="1"/>
</dbReference>
<dbReference type="SUPFAM" id="SSF54211">
    <property type="entry name" value="Ribosomal protein S5 domain 2-like"/>
    <property type="match status" value="1"/>
</dbReference>
<dbReference type="PATRIC" id="fig|1423734.3.peg.347"/>
<feature type="compositionally biased region" description="Pro residues" evidence="5">
    <location>
        <begin position="376"/>
        <end position="386"/>
    </location>
</feature>
<dbReference type="FunFam" id="3.30.565.10:FF:000003">
    <property type="entry name" value="DNA mismatch repair endonuclease MutL"/>
    <property type="match status" value="1"/>
</dbReference>
<dbReference type="STRING" id="1423734.FC83_GL000347"/>
<proteinExistence type="inferred from homology"/>
<dbReference type="InterPro" id="IPR037198">
    <property type="entry name" value="MutL_C_sf"/>
</dbReference>
<protein>
    <recommendedName>
        <fullName evidence="4">DNA mismatch repair protein MutL</fullName>
    </recommendedName>
</protein>
<dbReference type="CDD" id="cd00782">
    <property type="entry name" value="MutL_Trans"/>
    <property type="match status" value="1"/>
</dbReference>
<dbReference type="Gene3D" id="3.30.565.10">
    <property type="entry name" value="Histidine kinase-like ATPase, C-terminal domain"/>
    <property type="match status" value="1"/>
</dbReference>
<keyword evidence="3 4" id="KW-0234">DNA repair</keyword>
<dbReference type="InterPro" id="IPR002099">
    <property type="entry name" value="MutL/Mlh/PMS"/>
</dbReference>
<dbReference type="Pfam" id="PF01119">
    <property type="entry name" value="DNA_mis_repair"/>
    <property type="match status" value="1"/>
</dbReference>
<dbReference type="InterPro" id="IPR020667">
    <property type="entry name" value="DNA_mismatch_repair_MutL"/>
</dbReference>
<evidence type="ECO:0000259" key="6">
    <source>
        <dbReference type="SMART" id="SM00853"/>
    </source>
</evidence>
<comment type="caution">
    <text evidence="8">The sequence shown here is derived from an EMBL/GenBank/DDBJ whole genome shotgun (WGS) entry which is preliminary data.</text>
</comment>
<dbReference type="InterPro" id="IPR042121">
    <property type="entry name" value="MutL_C_regsub"/>
</dbReference>
<dbReference type="Proteomes" id="UP000051236">
    <property type="component" value="Unassembled WGS sequence"/>
</dbReference>
<dbReference type="InterPro" id="IPR014721">
    <property type="entry name" value="Ribsml_uS5_D2-typ_fold_subgr"/>
</dbReference>
<dbReference type="InterPro" id="IPR042120">
    <property type="entry name" value="MutL_C_dimsub"/>
</dbReference>
<dbReference type="NCBIfam" id="TIGR00585">
    <property type="entry name" value="mutl"/>
    <property type="match status" value="1"/>
</dbReference>
<dbReference type="InterPro" id="IPR020568">
    <property type="entry name" value="Ribosomal_Su5_D2-typ_SF"/>
</dbReference>
<dbReference type="GO" id="GO:0005524">
    <property type="term" value="F:ATP binding"/>
    <property type="evidence" value="ECO:0007669"/>
    <property type="project" value="InterPro"/>
</dbReference>
<dbReference type="PANTHER" id="PTHR10073">
    <property type="entry name" value="DNA MISMATCH REPAIR PROTEIN MLH, PMS, MUTL"/>
    <property type="match status" value="1"/>
</dbReference>
<gene>
    <name evidence="4" type="primary">mutL</name>
    <name evidence="8" type="ORF">FC83_GL000347</name>
</gene>
<comment type="function">
    <text evidence="4">This protein is involved in the repair of mismatches in DNA. It is required for dam-dependent methyl-directed DNA mismatch repair. May act as a 'molecular matchmaker', a protein that promotes the formation of a stable complex between two or more DNA-binding proteins in an ATP-dependent manner without itself being part of a final effector complex.</text>
</comment>
<dbReference type="InterPro" id="IPR014790">
    <property type="entry name" value="MutL_C"/>
</dbReference>
<dbReference type="Gene3D" id="3.30.230.10">
    <property type="match status" value="1"/>
</dbReference>
<dbReference type="Pfam" id="PF13589">
    <property type="entry name" value="HATPase_c_3"/>
    <property type="match status" value="1"/>
</dbReference>
<dbReference type="SUPFAM" id="SSF55874">
    <property type="entry name" value="ATPase domain of HSP90 chaperone/DNA topoisomerase II/histidine kinase"/>
    <property type="match status" value="1"/>
</dbReference>
<evidence type="ECO:0000256" key="5">
    <source>
        <dbReference type="SAM" id="MobiDB-lite"/>
    </source>
</evidence>
<dbReference type="GO" id="GO:0016887">
    <property type="term" value="F:ATP hydrolysis activity"/>
    <property type="evidence" value="ECO:0007669"/>
    <property type="project" value="InterPro"/>
</dbReference>
<dbReference type="Gene3D" id="3.30.1540.20">
    <property type="entry name" value="MutL, C-terminal domain, dimerisation subdomain"/>
    <property type="match status" value="1"/>
</dbReference>
<dbReference type="HAMAP" id="MF_00149">
    <property type="entry name" value="DNA_mis_repair"/>
    <property type="match status" value="1"/>
</dbReference>
<comment type="similarity">
    <text evidence="1 4">Belongs to the DNA mismatch repair MutL/HexB family.</text>
</comment>
<keyword evidence="2 4" id="KW-0227">DNA damage</keyword>
<dbReference type="GO" id="GO:0006298">
    <property type="term" value="P:mismatch repair"/>
    <property type="evidence" value="ECO:0007669"/>
    <property type="project" value="UniProtKB-UniRule"/>
</dbReference>
<dbReference type="GO" id="GO:0030983">
    <property type="term" value="F:mismatched DNA binding"/>
    <property type="evidence" value="ECO:0007669"/>
    <property type="project" value="InterPro"/>
</dbReference>
<feature type="compositionally biased region" description="Low complexity" evidence="5">
    <location>
        <begin position="363"/>
        <end position="375"/>
    </location>
</feature>
<dbReference type="FunFam" id="3.30.1370.100:FF:000004">
    <property type="entry name" value="DNA mismatch repair endonuclease MutL"/>
    <property type="match status" value="1"/>
</dbReference>
<feature type="compositionally biased region" description="Polar residues" evidence="5">
    <location>
        <begin position="393"/>
        <end position="407"/>
    </location>
</feature>
<dbReference type="PANTHER" id="PTHR10073:SF12">
    <property type="entry name" value="DNA MISMATCH REPAIR PROTEIN MLH1"/>
    <property type="match status" value="1"/>
</dbReference>
<dbReference type="PROSITE" id="PS00058">
    <property type="entry name" value="DNA_MISMATCH_REPAIR_1"/>
    <property type="match status" value="1"/>
</dbReference>
<evidence type="ECO:0000259" key="7">
    <source>
        <dbReference type="SMART" id="SM01340"/>
    </source>
</evidence>
<dbReference type="GO" id="GO:0032300">
    <property type="term" value="C:mismatch repair complex"/>
    <property type="evidence" value="ECO:0007669"/>
    <property type="project" value="InterPro"/>
</dbReference>
<dbReference type="SMART" id="SM00853">
    <property type="entry name" value="MutL_C"/>
    <property type="match status" value="1"/>
</dbReference>
<sequence length="669" mass="73957">MADIHELSEQLSNQIAAGEVIERPASVVKELVENAIDAKATQIDVGIEDAGLKTMTISDNGLGIPKAQVALAFLPHTTSKISNRDDLFRVKSLGFRGEALASIAAVAKVTMLTATEAGLGTQIELAGGKVLDQKRQSSRRGTYVAVKDLFYNTPARLKYVKSVNTELSHIADIINRLALAHPNIAVTFANNHNILLKTSGSGDLLRTITEIYSIGVGRQMIEVTGADLDFKLSGFVSLPKLTRANRNFVSLFINGRYIKNYALTRALIAGYGSKLMVGRYPLAVLNLTMDPFLVDVNVHPTKQEVRLSKEDELSQLVTTNIQQVLGAQNLIPDAVANLNSRQPKIKKEQLAMRLDQTSAQFLQGQHQQAPAKAQPQVPPTSQPIPAKPAAQIQEATGTSYQRQPQNQADSLVRPADLNATPIFEDPARLAKWDQRYGAEKPVLPFGDETDQPVTNLRDLASVQSQQPRFPNLTYIGQIHGTYLIAESADGFYLVDQHAAQERVNYEKYRQAIGEVSQDQQNLLVPIVLDYNSADFLAIKNRLDILAQVGLHLEPFGQNSYVVHTHPTWFKAGQEEDTIKEMVDEVLANKQMTVAKFREKTAIMMSCKRAIKANHHLDSLQAKALLGHLAQAENPFNCPHGRPVLVQFTEKDLEHMFKRIQDPHQSYGQP</sequence>
<dbReference type="Pfam" id="PF08676">
    <property type="entry name" value="MutL_C"/>
    <property type="match status" value="1"/>
</dbReference>
<dbReference type="InterPro" id="IPR036890">
    <property type="entry name" value="HATPase_C_sf"/>
</dbReference>
<evidence type="ECO:0000256" key="2">
    <source>
        <dbReference type="ARBA" id="ARBA00022763"/>
    </source>
</evidence>
<evidence type="ECO:0000256" key="3">
    <source>
        <dbReference type="ARBA" id="ARBA00023204"/>
    </source>
</evidence>
<organism evidence="8 9">
    <name type="scientific">Agrilactobacillus composti DSM 18527 = JCM 14202</name>
    <dbReference type="NCBI Taxonomy" id="1423734"/>
    <lineage>
        <taxon>Bacteria</taxon>
        <taxon>Bacillati</taxon>
        <taxon>Bacillota</taxon>
        <taxon>Bacilli</taxon>
        <taxon>Lactobacillales</taxon>
        <taxon>Lactobacillaceae</taxon>
        <taxon>Agrilactobacillus</taxon>
    </lineage>
</organism>
<dbReference type="eggNOG" id="COG0323">
    <property type="taxonomic scope" value="Bacteria"/>
</dbReference>
<dbReference type="InterPro" id="IPR038973">
    <property type="entry name" value="MutL/Mlh/Pms-like"/>
</dbReference>
<dbReference type="Gene3D" id="3.30.1370.100">
    <property type="entry name" value="MutL, C-terminal domain, regulatory subdomain"/>
    <property type="match status" value="1"/>
</dbReference>
<dbReference type="SMART" id="SM01340">
    <property type="entry name" value="DNA_mis_repair"/>
    <property type="match status" value="1"/>
</dbReference>
<dbReference type="CDD" id="cd16926">
    <property type="entry name" value="HATPase_MutL-MLH-PMS-like"/>
    <property type="match status" value="1"/>
</dbReference>
<dbReference type="EMBL" id="AZGA01000070">
    <property type="protein sequence ID" value="KRM32482.1"/>
    <property type="molecule type" value="Genomic_DNA"/>
</dbReference>
<evidence type="ECO:0000313" key="8">
    <source>
        <dbReference type="EMBL" id="KRM32482.1"/>
    </source>
</evidence>
<evidence type="ECO:0000256" key="4">
    <source>
        <dbReference type="HAMAP-Rule" id="MF_00149"/>
    </source>
</evidence>
<dbReference type="InterPro" id="IPR014762">
    <property type="entry name" value="DNA_mismatch_repair_CS"/>
</dbReference>
<keyword evidence="9" id="KW-1185">Reference proteome</keyword>
<evidence type="ECO:0000256" key="1">
    <source>
        <dbReference type="ARBA" id="ARBA00006082"/>
    </source>
</evidence>
<dbReference type="InterPro" id="IPR013507">
    <property type="entry name" value="DNA_mismatch_S5_2-like"/>
</dbReference>
<dbReference type="GO" id="GO:0140664">
    <property type="term" value="F:ATP-dependent DNA damage sensor activity"/>
    <property type="evidence" value="ECO:0007669"/>
    <property type="project" value="InterPro"/>
</dbReference>
<name>A0A0R1XQI6_9LACO</name>
<accession>A0A0R1XQI6</accession>
<evidence type="ECO:0000313" key="9">
    <source>
        <dbReference type="Proteomes" id="UP000051236"/>
    </source>
</evidence>